<keyword evidence="1" id="KW-0175">Coiled coil</keyword>
<gene>
    <name evidence="2" type="ORF">WJX74_002096</name>
</gene>
<keyword evidence="3" id="KW-1185">Reference proteome</keyword>
<protein>
    <submittedName>
        <fullName evidence="2">Uncharacterized protein</fullName>
    </submittedName>
</protein>
<comment type="caution">
    <text evidence="2">The sequence shown here is derived from an EMBL/GenBank/DDBJ whole genome shotgun (WGS) entry which is preliminary data.</text>
</comment>
<dbReference type="AlphaFoldDB" id="A0AAW1R223"/>
<sequence>MGLQASIHKVKELMMMLDAESKAHANGRQAAENQAETVRIKGKHAAEQLTLRELRLQSQLRQQQREAEAQKQASLEEIEALKAAYQAQSLALTRTEDAKQAAESKRAVREDECQSLRQLLTLAWKDHPLSTTERSGDSVAAATDAAIAGAASAAPALAAP</sequence>
<evidence type="ECO:0000313" key="3">
    <source>
        <dbReference type="Proteomes" id="UP001438707"/>
    </source>
</evidence>
<evidence type="ECO:0000313" key="2">
    <source>
        <dbReference type="EMBL" id="KAK9827787.1"/>
    </source>
</evidence>
<reference evidence="2 3" key="1">
    <citation type="journal article" date="2024" name="Nat. Commun.">
        <title>Phylogenomics reveals the evolutionary origins of lichenization in chlorophyte algae.</title>
        <authorList>
            <person name="Puginier C."/>
            <person name="Libourel C."/>
            <person name="Otte J."/>
            <person name="Skaloud P."/>
            <person name="Haon M."/>
            <person name="Grisel S."/>
            <person name="Petersen M."/>
            <person name="Berrin J.G."/>
            <person name="Delaux P.M."/>
            <person name="Dal Grande F."/>
            <person name="Keller J."/>
        </authorList>
    </citation>
    <scope>NUCLEOTIDE SEQUENCE [LARGE SCALE GENOMIC DNA]</scope>
    <source>
        <strain evidence="2 3">SAG 2145</strain>
    </source>
</reference>
<name>A0AAW1R223_9CHLO</name>
<evidence type="ECO:0000256" key="1">
    <source>
        <dbReference type="SAM" id="Coils"/>
    </source>
</evidence>
<accession>A0AAW1R223</accession>
<organism evidence="2 3">
    <name type="scientific">Apatococcus lobatus</name>
    <dbReference type="NCBI Taxonomy" id="904363"/>
    <lineage>
        <taxon>Eukaryota</taxon>
        <taxon>Viridiplantae</taxon>
        <taxon>Chlorophyta</taxon>
        <taxon>core chlorophytes</taxon>
        <taxon>Trebouxiophyceae</taxon>
        <taxon>Chlorellales</taxon>
        <taxon>Chlorellaceae</taxon>
        <taxon>Apatococcus</taxon>
    </lineage>
</organism>
<feature type="coiled-coil region" evidence="1">
    <location>
        <begin position="46"/>
        <end position="84"/>
    </location>
</feature>
<dbReference type="Proteomes" id="UP001438707">
    <property type="component" value="Unassembled WGS sequence"/>
</dbReference>
<proteinExistence type="predicted"/>
<dbReference type="EMBL" id="JALJOS010000017">
    <property type="protein sequence ID" value="KAK9827787.1"/>
    <property type="molecule type" value="Genomic_DNA"/>
</dbReference>